<proteinExistence type="predicted"/>
<dbReference type="Proteomes" id="UP000006329">
    <property type="component" value="Unassembled WGS sequence"/>
</dbReference>
<feature type="domain" description="YgjP-like metallopeptidase" evidence="1">
    <location>
        <begin position="23"/>
        <end position="231"/>
    </location>
</feature>
<sequence length="235" mass="28164">MVYNLSYGSDVFKVRIRFDSFNEMILTVYPDLNIIARFPEGTQLSEIERKLSKRKHWIQKQIHYFENFLPMQPARKYVGGETHLYLGRQYILKLQQGSRSNVKLNRNELIITSKLPEKQESVEKTLNAWYNEQAKIRIAQRFTLLLASLKKYKVKVPKLKFRKMRKRWGSCGQEGTILLNTELIKTPVACIDYVIIHEFCHLKFPKHDFRFYKMLNDLLPDWKYRKDRLERSLSI</sequence>
<dbReference type="Gene3D" id="3.30.2010.10">
    <property type="entry name" value="Metalloproteases ('zincins'), catalytic domain"/>
    <property type="match status" value="1"/>
</dbReference>
<reference evidence="2" key="1">
    <citation type="submission" date="2012-10" db="EMBL/GenBank/DDBJ databases">
        <authorList>
            <person name="Harkins D.M."/>
            <person name="Durkin A.S."/>
            <person name="Brinkac L.M."/>
            <person name="Haft D.H."/>
            <person name="Selengut J.D."/>
            <person name="Sanka R."/>
            <person name="DePew J."/>
            <person name="Purushe J."/>
            <person name="Matthias M.A."/>
            <person name="Vinetz J.M."/>
            <person name="Sutton G.G."/>
            <person name="Nierman W.C."/>
            <person name="Fouts D.E."/>
        </authorList>
    </citation>
    <scope>NUCLEOTIDE SEQUENCE [LARGE SCALE GENOMIC DNA]</scope>
    <source>
        <strain evidence="2">MOR084</strain>
    </source>
</reference>
<protein>
    <submittedName>
        <fullName evidence="2">PF01863 family protein</fullName>
    </submittedName>
</protein>
<dbReference type="PANTHER" id="PTHR30399:SF1">
    <property type="entry name" value="UTP PYROPHOSPHATASE"/>
    <property type="match status" value="1"/>
</dbReference>
<name>A0A0E2BCK5_9LEPT</name>
<dbReference type="CDD" id="cd07344">
    <property type="entry name" value="M48_yhfN_like"/>
    <property type="match status" value="1"/>
</dbReference>
<gene>
    <name evidence="2" type="ORF">LEP1GSC179_3829</name>
</gene>
<dbReference type="Pfam" id="PF01863">
    <property type="entry name" value="YgjP-like"/>
    <property type="match status" value="1"/>
</dbReference>
<dbReference type="InterPro" id="IPR053136">
    <property type="entry name" value="UTP_pyrophosphatase-like"/>
</dbReference>
<dbReference type="PANTHER" id="PTHR30399">
    <property type="entry name" value="UNCHARACTERIZED PROTEIN YGJP"/>
    <property type="match status" value="1"/>
</dbReference>
<dbReference type="EMBL" id="AHON02000059">
    <property type="protein sequence ID" value="EKO33014.1"/>
    <property type="molecule type" value="Genomic_DNA"/>
</dbReference>
<evidence type="ECO:0000313" key="2">
    <source>
        <dbReference type="EMBL" id="EKO33014.1"/>
    </source>
</evidence>
<keyword evidence="3" id="KW-1185">Reference proteome</keyword>
<dbReference type="InterPro" id="IPR002725">
    <property type="entry name" value="YgjP-like_metallopeptidase"/>
</dbReference>
<organism evidence="2 3">
    <name type="scientific">Leptospira santarosai str. MOR084</name>
    <dbReference type="NCBI Taxonomy" id="1049984"/>
    <lineage>
        <taxon>Bacteria</taxon>
        <taxon>Pseudomonadati</taxon>
        <taxon>Spirochaetota</taxon>
        <taxon>Spirochaetia</taxon>
        <taxon>Leptospirales</taxon>
        <taxon>Leptospiraceae</taxon>
        <taxon>Leptospira</taxon>
    </lineage>
</organism>
<comment type="caution">
    <text evidence="2">The sequence shown here is derived from an EMBL/GenBank/DDBJ whole genome shotgun (WGS) entry which is preliminary data.</text>
</comment>
<evidence type="ECO:0000259" key="1">
    <source>
        <dbReference type="Pfam" id="PF01863"/>
    </source>
</evidence>
<dbReference type="AlphaFoldDB" id="A0A0E2BCK5"/>
<accession>A0A0E2BCK5</accession>
<evidence type="ECO:0000313" key="3">
    <source>
        <dbReference type="Proteomes" id="UP000006329"/>
    </source>
</evidence>